<organism evidence="9 10">
    <name type="scientific">Thermococcus celericrescens</name>
    <dbReference type="NCBI Taxonomy" id="227598"/>
    <lineage>
        <taxon>Archaea</taxon>
        <taxon>Methanobacteriati</taxon>
        <taxon>Methanobacteriota</taxon>
        <taxon>Thermococci</taxon>
        <taxon>Thermococcales</taxon>
        <taxon>Thermococcaceae</taxon>
        <taxon>Thermococcus</taxon>
    </lineage>
</organism>
<evidence type="ECO:0000256" key="1">
    <source>
        <dbReference type="ARBA" id="ARBA00004496"/>
    </source>
</evidence>
<dbReference type="CDD" id="cd11715">
    <property type="entry name" value="THUMP_AdoMetMT"/>
    <property type="match status" value="1"/>
</dbReference>
<evidence type="ECO:0000256" key="7">
    <source>
        <dbReference type="PROSITE-ProRule" id="PRU00529"/>
    </source>
</evidence>
<evidence type="ECO:0000313" key="9">
    <source>
        <dbReference type="EMBL" id="KUH32718.1"/>
    </source>
</evidence>
<dbReference type="EMBL" id="LLYW01000030">
    <property type="protein sequence ID" value="KUH32718.1"/>
    <property type="molecule type" value="Genomic_DNA"/>
</dbReference>
<comment type="caution">
    <text evidence="9">The sequence shown here is derived from an EMBL/GenBank/DDBJ whole genome shotgun (WGS) entry which is preliminary data.</text>
</comment>
<dbReference type="STRING" id="227598.APY94_08845"/>
<dbReference type="PROSITE" id="PS01261">
    <property type="entry name" value="UPF0020"/>
    <property type="match status" value="1"/>
</dbReference>
<dbReference type="InterPro" id="IPR000241">
    <property type="entry name" value="RlmKL-like_Mtase"/>
</dbReference>
<evidence type="ECO:0000259" key="8">
    <source>
        <dbReference type="PROSITE" id="PS51165"/>
    </source>
</evidence>
<keyword evidence="10" id="KW-1185">Reference proteome</keyword>
<keyword evidence="4 9" id="KW-0808">Transferase</keyword>
<dbReference type="NCBIfam" id="NF040850">
    <property type="entry name" value="Trm14_Thcoccales"/>
    <property type="match status" value="1"/>
</dbReference>
<protein>
    <submittedName>
        <fullName evidence="9">DNA methyltransferase</fullName>
    </submittedName>
</protein>
<comment type="subcellular location">
    <subcellularLocation>
        <location evidence="1">Cytoplasm</location>
    </subcellularLocation>
</comment>
<dbReference type="InterPro" id="IPR029063">
    <property type="entry name" value="SAM-dependent_MTases_sf"/>
</dbReference>
<keyword evidence="2" id="KW-0963">Cytoplasm</keyword>
<dbReference type="SUPFAM" id="SSF53335">
    <property type="entry name" value="S-adenosyl-L-methionine-dependent methyltransferases"/>
    <property type="match status" value="1"/>
</dbReference>
<dbReference type="SMART" id="SM00981">
    <property type="entry name" value="THUMP"/>
    <property type="match status" value="1"/>
</dbReference>
<dbReference type="GO" id="GO:0005737">
    <property type="term" value="C:cytoplasm"/>
    <property type="evidence" value="ECO:0007669"/>
    <property type="project" value="UniProtKB-SubCell"/>
</dbReference>
<keyword evidence="5" id="KW-0949">S-adenosyl-L-methionine</keyword>
<keyword evidence="3 9" id="KW-0489">Methyltransferase</keyword>
<dbReference type="AlphaFoldDB" id="A0A117ITD8"/>
<feature type="domain" description="THUMP" evidence="8">
    <location>
        <begin position="69"/>
        <end position="182"/>
    </location>
</feature>
<evidence type="ECO:0000256" key="4">
    <source>
        <dbReference type="ARBA" id="ARBA00022679"/>
    </source>
</evidence>
<dbReference type="GO" id="GO:0016423">
    <property type="term" value="F:tRNA (guanine) methyltransferase activity"/>
    <property type="evidence" value="ECO:0007669"/>
    <property type="project" value="TreeGrafter"/>
</dbReference>
<proteinExistence type="predicted"/>
<dbReference type="Gene3D" id="3.30.2130.30">
    <property type="match status" value="1"/>
</dbReference>
<dbReference type="Gene3D" id="3.40.50.150">
    <property type="entry name" value="Vaccinia Virus protein VP39"/>
    <property type="match status" value="1"/>
</dbReference>
<dbReference type="GO" id="GO:0003723">
    <property type="term" value="F:RNA binding"/>
    <property type="evidence" value="ECO:0007669"/>
    <property type="project" value="UniProtKB-UniRule"/>
</dbReference>
<keyword evidence="6" id="KW-0819">tRNA processing</keyword>
<dbReference type="OrthoDB" id="7080at2157"/>
<keyword evidence="7" id="KW-0694">RNA-binding</keyword>
<gene>
    <name evidence="9" type="ORF">APY94_08845</name>
</gene>
<accession>A0A117ITD8</accession>
<evidence type="ECO:0000256" key="6">
    <source>
        <dbReference type="ARBA" id="ARBA00022694"/>
    </source>
</evidence>
<evidence type="ECO:0000256" key="5">
    <source>
        <dbReference type="ARBA" id="ARBA00022691"/>
    </source>
</evidence>
<dbReference type="GO" id="GO:0030488">
    <property type="term" value="P:tRNA methylation"/>
    <property type="evidence" value="ECO:0007669"/>
    <property type="project" value="TreeGrafter"/>
</dbReference>
<dbReference type="PROSITE" id="PS51165">
    <property type="entry name" value="THUMP"/>
    <property type="match status" value="1"/>
</dbReference>
<dbReference type="PANTHER" id="PTHR14911:SF13">
    <property type="entry name" value="TRNA (GUANINE(6)-N2)-METHYLTRANSFERASE THUMP3"/>
    <property type="match status" value="1"/>
</dbReference>
<dbReference type="InterPro" id="IPR053796">
    <property type="entry name" value="Trm14-like"/>
</dbReference>
<dbReference type="Pfam" id="PF01170">
    <property type="entry name" value="UPF0020"/>
    <property type="match status" value="1"/>
</dbReference>
<dbReference type="CDD" id="cd02440">
    <property type="entry name" value="AdoMet_MTases"/>
    <property type="match status" value="1"/>
</dbReference>
<name>A0A117ITD8_9EURY</name>
<dbReference type="Pfam" id="PF02926">
    <property type="entry name" value="THUMP"/>
    <property type="match status" value="1"/>
</dbReference>
<reference evidence="9 10" key="1">
    <citation type="submission" date="2015-10" db="EMBL/GenBank/DDBJ databases">
        <title>Draft genome sequence of Thermococcus celericrescens strain DSM 17994.</title>
        <authorList>
            <person name="Hong S.-J."/>
            <person name="Park C.-E."/>
            <person name="Shin J.-H."/>
        </authorList>
    </citation>
    <scope>NUCLEOTIDE SEQUENCE [LARGE SCALE GENOMIC DNA]</scope>
    <source>
        <strain evidence="9 10">DSM 17994</strain>
    </source>
</reference>
<evidence type="ECO:0000313" key="10">
    <source>
        <dbReference type="Proteomes" id="UP000053462"/>
    </source>
</evidence>
<dbReference type="RefSeq" id="WP_058939290.1">
    <property type="nucleotide sequence ID" value="NZ_LLYW01000030.1"/>
</dbReference>
<dbReference type="PANTHER" id="PTHR14911">
    <property type="entry name" value="THUMP DOMAIN-CONTAINING"/>
    <property type="match status" value="1"/>
</dbReference>
<evidence type="ECO:0000256" key="3">
    <source>
        <dbReference type="ARBA" id="ARBA00022603"/>
    </source>
</evidence>
<sequence length="365" mass="40987">MRLLLTTSQGIEDLAKGEVENLLSRLGVPFRVEERPLGVEGRVLAEVGEAYYTDEKGRKRDLSVPTYLNERSRLLHRVILEIASERFEGIDGEEPEKALKRIEDFVASLPVERYIKTSESFAVRSFRKGEHRITSIEVSKTVGKAIFERLERFGTPKVNLDHPAVIFRAELVGDVFFLGVDTTGDSSLHKRPWRVYDHPAHLKASIANALIELAKPDGGPFIDPFCGSGTIPIELALRGYDGRIIGLEKYRKHLRGAEMNALSAGVLERIEFLLGDATKLSEYVESVDFAVSNLPYGLKIGRKSMIPGLYSAFFQELSKVLEKRGVFITTEKRAIEKAIEENGFEIKHHRLIGHGGLMVHTYVIE</sequence>
<dbReference type="Proteomes" id="UP000053462">
    <property type="component" value="Unassembled WGS sequence"/>
</dbReference>
<dbReference type="InterPro" id="IPR053943">
    <property type="entry name" value="RlmKL-like_Mtase_CS"/>
</dbReference>
<dbReference type="SUPFAM" id="SSF143437">
    <property type="entry name" value="THUMP domain-like"/>
    <property type="match status" value="1"/>
</dbReference>
<dbReference type="InterPro" id="IPR004114">
    <property type="entry name" value="THUMP_dom"/>
</dbReference>
<evidence type="ECO:0000256" key="2">
    <source>
        <dbReference type="ARBA" id="ARBA00022490"/>
    </source>
</evidence>